<evidence type="ECO:0000256" key="7">
    <source>
        <dbReference type="SAM" id="Phobius"/>
    </source>
</evidence>
<dbReference type="Pfam" id="PF02308">
    <property type="entry name" value="MgtC"/>
    <property type="match status" value="1"/>
</dbReference>
<accession>A0ABS2Q0S0</accession>
<keyword evidence="4 7" id="KW-0812">Transmembrane</keyword>
<evidence type="ECO:0000256" key="2">
    <source>
        <dbReference type="ARBA" id="ARBA00009298"/>
    </source>
</evidence>
<evidence type="ECO:0000313" key="10">
    <source>
        <dbReference type="Proteomes" id="UP000808914"/>
    </source>
</evidence>
<feature type="domain" description="MgtC/SapB/SrpB/YhiD N-terminal" evidence="8">
    <location>
        <begin position="10"/>
        <end position="139"/>
    </location>
</feature>
<dbReference type="Proteomes" id="UP000808914">
    <property type="component" value="Unassembled WGS sequence"/>
</dbReference>
<dbReference type="PANTHER" id="PTHR33778">
    <property type="entry name" value="PROTEIN MGTC"/>
    <property type="match status" value="1"/>
</dbReference>
<comment type="similarity">
    <text evidence="2">Belongs to the MgtC/SapB family.</text>
</comment>
<evidence type="ECO:0000256" key="5">
    <source>
        <dbReference type="ARBA" id="ARBA00022989"/>
    </source>
</evidence>
<name>A0ABS2Q0S0_9BACL</name>
<comment type="caution">
    <text evidence="9">The sequence shown here is derived from an EMBL/GenBank/DDBJ whole genome shotgun (WGS) entry which is preliminary data.</text>
</comment>
<evidence type="ECO:0000256" key="1">
    <source>
        <dbReference type="ARBA" id="ARBA00004651"/>
    </source>
</evidence>
<reference evidence="9 10" key="1">
    <citation type="submission" date="2021-01" db="EMBL/GenBank/DDBJ databases">
        <title>Genomic Encyclopedia of Type Strains, Phase IV (KMG-IV): sequencing the most valuable type-strain genomes for metagenomic binning, comparative biology and taxonomic classification.</title>
        <authorList>
            <person name="Goeker M."/>
        </authorList>
    </citation>
    <scope>NUCLEOTIDE SEQUENCE [LARGE SCALE GENOMIC DNA]</scope>
    <source>
        <strain evidence="9 10">DSM 28236</strain>
    </source>
</reference>
<dbReference type="InterPro" id="IPR049177">
    <property type="entry name" value="MgtC_SapB_SrpB_YhiD_N"/>
</dbReference>
<dbReference type="EMBL" id="JAFBER010000013">
    <property type="protein sequence ID" value="MBM7645898.1"/>
    <property type="molecule type" value="Genomic_DNA"/>
</dbReference>
<dbReference type="PRINTS" id="PR01837">
    <property type="entry name" value="MGTCSAPBPROT"/>
</dbReference>
<proteinExistence type="inferred from homology"/>
<dbReference type="PANTHER" id="PTHR33778:SF4">
    <property type="entry name" value="PROTEIN SAPB"/>
    <property type="match status" value="1"/>
</dbReference>
<comment type="subcellular location">
    <subcellularLocation>
        <location evidence="1">Cell membrane</location>
        <topology evidence="1">Multi-pass membrane protein</topology>
    </subcellularLocation>
</comment>
<evidence type="ECO:0000256" key="4">
    <source>
        <dbReference type="ARBA" id="ARBA00022692"/>
    </source>
</evidence>
<evidence type="ECO:0000256" key="3">
    <source>
        <dbReference type="ARBA" id="ARBA00022475"/>
    </source>
</evidence>
<evidence type="ECO:0000259" key="8">
    <source>
        <dbReference type="Pfam" id="PF02308"/>
    </source>
</evidence>
<evidence type="ECO:0000313" key="9">
    <source>
        <dbReference type="EMBL" id="MBM7645898.1"/>
    </source>
</evidence>
<feature type="transmembrane region" description="Helical" evidence="7">
    <location>
        <begin position="6"/>
        <end position="22"/>
    </location>
</feature>
<keyword evidence="6 7" id="KW-0472">Membrane</keyword>
<organism evidence="9 10">
    <name type="scientific">Scopulibacillus daqui</name>
    <dbReference type="NCBI Taxonomy" id="1469162"/>
    <lineage>
        <taxon>Bacteria</taxon>
        <taxon>Bacillati</taxon>
        <taxon>Bacillota</taxon>
        <taxon>Bacilli</taxon>
        <taxon>Bacillales</taxon>
        <taxon>Sporolactobacillaceae</taxon>
        <taxon>Scopulibacillus</taxon>
    </lineage>
</organism>
<keyword evidence="3" id="KW-1003">Cell membrane</keyword>
<feature type="transmembrane region" description="Helical" evidence="7">
    <location>
        <begin position="100"/>
        <end position="120"/>
    </location>
</feature>
<dbReference type="RefSeq" id="WP_205003813.1">
    <property type="nucleotide sequence ID" value="NZ_JAFBER010000013.1"/>
</dbReference>
<protein>
    <submittedName>
        <fullName evidence="9">Mg2+ transporter-C (MgtC) family protein</fullName>
    </submittedName>
</protein>
<keyword evidence="5 7" id="KW-1133">Transmembrane helix</keyword>
<keyword evidence="10" id="KW-1185">Reference proteome</keyword>
<evidence type="ECO:0000256" key="6">
    <source>
        <dbReference type="ARBA" id="ARBA00023136"/>
    </source>
</evidence>
<dbReference type="InterPro" id="IPR003416">
    <property type="entry name" value="MgtC/SapB/SrpB/YhiD_fam"/>
</dbReference>
<feature type="transmembrane region" description="Helical" evidence="7">
    <location>
        <begin position="126"/>
        <end position="144"/>
    </location>
</feature>
<gene>
    <name evidence="9" type="ORF">JOD45_002123</name>
</gene>
<feature type="transmembrane region" description="Helical" evidence="7">
    <location>
        <begin position="71"/>
        <end position="88"/>
    </location>
</feature>
<sequence>MGIEIVVLRLGLAAFFGLIIGLERELKQKPLGLKTCIIISVCSSLLTIVSIEASLQFSDVNKNIRTDPMRLAAQIVSGIGFLGAGAILRRGVLGVSGLTTAAIIWGASGLGIATGAGFYAEAGTGAIIILFTLKILPFLISRFGPKKLFHQELKVSIQIDKSDKLTEILSELKANQIKVKNLRIKDLPDGNFQLDLRIMAFDKLHTTDVYFLIRTMDGVKSAEIETF</sequence>
<feature type="transmembrane region" description="Helical" evidence="7">
    <location>
        <begin position="31"/>
        <end position="51"/>
    </location>
</feature>